<dbReference type="RefSeq" id="WP_085010129.1">
    <property type="nucleotide sequence ID" value="NZ_NAAD01000007.1"/>
</dbReference>
<evidence type="ECO:0000256" key="6">
    <source>
        <dbReference type="ARBA" id="ARBA00023136"/>
    </source>
</evidence>
<proteinExistence type="predicted"/>
<dbReference type="InterPro" id="IPR007498">
    <property type="entry name" value="PqiA-like"/>
</dbReference>
<feature type="transmembrane region" description="Helical" evidence="7">
    <location>
        <begin position="56"/>
        <end position="80"/>
    </location>
</feature>
<feature type="transmembrane region" description="Helical" evidence="7">
    <location>
        <begin position="178"/>
        <end position="196"/>
    </location>
</feature>
<dbReference type="EMBL" id="NAAD01000007">
    <property type="protein sequence ID" value="ORJ60647.1"/>
    <property type="molecule type" value="Genomic_DNA"/>
</dbReference>
<organism evidence="8 9">
    <name type="scientific">Geothermobacter hydrogeniphilus</name>
    <dbReference type="NCBI Taxonomy" id="1969733"/>
    <lineage>
        <taxon>Bacteria</taxon>
        <taxon>Pseudomonadati</taxon>
        <taxon>Thermodesulfobacteriota</taxon>
        <taxon>Desulfuromonadia</taxon>
        <taxon>Desulfuromonadales</taxon>
        <taxon>Geothermobacteraceae</taxon>
        <taxon>Geothermobacter</taxon>
    </lineage>
</organism>
<accession>A0A1X0Y6B7</accession>
<evidence type="ECO:0000313" key="9">
    <source>
        <dbReference type="Proteomes" id="UP000193136"/>
    </source>
</evidence>
<keyword evidence="3" id="KW-0997">Cell inner membrane</keyword>
<keyword evidence="5 7" id="KW-1133">Transmembrane helix</keyword>
<reference evidence="8 9" key="1">
    <citation type="submission" date="2017-03" db="EMBL/GenBank/DDBJ databases">
        <title>Genome sequence of Geothermobacter sp. EPR-M, Deep-Sea Iron Reducer.</title>
        <authorList>
            <person name="Tully B."/>
            <person name="Savalia P."/>
            <person name="Abuyen K."/>
            <person name="Baughan C."/>
            <person name="Romero E."/>
            <person name="Ronkowski C."/>
            <person name="Torres B."/>
            <person name="Tremblay J."/>
            <person name="Trujillo A."/>
            <person name="Tyler M."/>
            <person name="Perez-Rodriguez I."/>
            <person name="Amend J."/>
        </authorList>
    </citation>
    <scope>NUCLEOTIDE SEQUENCE [LARGE SCALE GENOMIC DNA]</scope>
    <source>
        <strain evidence="8 9">EPR-M</strain>
    </source>
</reference>
<evidence type="ECO:0000256" key="3">
    <source>
        <dbReference type="ARBA" id="ARBA00022519"/>
    </source>
</evidence>
<dbReference type="Pfam" id="PF04403">
    <property type="entry name" value="PqiA"/>
    <property type="match status" value="1"/>
</dbReference>
<protein>
    <submittedName>
        <fullName evidence="8">Paraquat-inducible membrane protein A</fullName>
    </submittedName>
</protein>
<dbReference type="GO" id="GO:0005886">
    <property type="term" value="C:plasma membrane"/>
    <property type="evidence" value="ECO:0007669"/>
    <property type="project" value="UniProtKB-SubCell"/>
</dbReference>
<dbReference type="OrthoDB" id="9800207at2"/>
<keyword evidence="6 7" id="KW-0472">Membrane</keyword>
<comment type="caution">
    <text evidence="8">The sequence shown here is derived from an EMBL/GenBank/DDBJ whole genome shotgun (WGS) entry which is preliminary data.</text>
</comment>
<evidence type="ECO:0000256" key="5">
    <source>
        <dbReference type="ARBA" id="ARBA00022989"/>
    </source>
</evidence>
<evidence type="ECO:0000256" key="1">
    <source>
        <dbReference type="ARBA" id="ARBA00004533"/>
    </source>
</evidence>
<dbReference type="Proteomes" id="UP000193136">
    <property type="component" value="Unassembled WGS sequence"/>
</dbReference>
<sequence length="212" mass="23568">MKAASMTARRQNLVSCHNCHLLCDAPVPVGKQQVACCPRCGTTLHSRKPNSLMRTWALVFAAVILYLPANLLPITITRAIGITQSDTIISGVIYFLHSGMVPIALVIFIASVFVPLMKLLILIYLLISVQRRSRRRLVDRTRLYRLTELVGRWSMVDVYVVTILVALVKLGAVARVDAGPATPYFAGVVIITMFAAESFDPRLIWDVMEDDE</sequence>
<dbReference type="PANTHER" id="PTHR30462">
    <property type="entry name" value="INTERMEMBRANE TRANSPORT PROTEIN PQIB-RELATED"/>
    <property type="match status" value="1"/>
</dbReference>
<gene>
    <name evidence="8" type="ORF">B5V00_07380</name>
</gene>
<keyword evidence="2" id="KW-1003">Cell membrane</keyword>
<dbReference type="AlphaFoldDB" id="A0A1X0Y6B7"/>
<feature type="transmembrane region" description="Helical" evidence="7">
    <location>
        <begin position="100"/>
        <end position="129"/>
    </location>
</feature>
<dbReference type="STRING" id="1969733.B5V00_07380"/>
<evidence type="ECO:0000313" key="8">
    <source>
        <dbReference type="EMBL" id="ORJ60647.1"/>
    </source>
</evidence>
<dbReference type="PANTHER" id="PTHR30462:SF3">
    <property type="entry name" value="INTERMEMBRANE TRANSPORT PROTEIN PQIA"/>
    <property type="match status" value="1"/>
</dbReference>
<comment type="subcellular location">
    <subcellularLocation>
        <location evidence="1">Cell inner membrane</location>
    </subcellularLocation>
</comment>
<evidence type="ECO:0000256" key="7">
    <source>
        <dbReference type="SAM" id="Phobius"/>
    </source>
</evidence>
<evidence type="ECO:0000256" key="2">
    <source>
        <dbReference type="ARBA" id="ARBA00022475"/>
    </source>
</evidence>
<feature type="transmembrane region" description="Helical" evidence="7">
    <location>
        <begin position="150"/>
        <end position="172"/>
    </location>
</feature>
<keyword evidence="4 7" id="KW-0812">Transmembrane</keyword>
<name>A0A1X0Y6B7_9BACT</name>
<keyword evidence="9" id="KW-1185">Reference proteome</keyword>
<evidence type="ECO:0000256" key="4">
    <source>
        <dbReference type="ARBA" id="ARBA00022692"/>
    </source>
</evidence>
<dbReference type="InterPro" id="IPR051800">
    <property type="entry name" value="PqiA-PqiB_transport"/>
</dbReference>